<dbReference type="Pfam" id="PF00069">
    <property type="entry name" value="Pkinase"/>
    <property type="match status" value="1"/>
</dbReference>
<dbReference type="VEuPathDB" id="TriTrypDB:TCDM_00296"/>
<dbReference type="VEuPathDB" id="TriTrypDB:BCY84_08638"/>
<dbReference type="VEuPathDB" id="TriTrypDB:Tc_MARK_3927"/>
<feature type="domain" description="Protein kinase" evidence="12">
    <location>
        <begin position="17"/>
        <end position="284"/>
    </location>
</feature>
<evidence type="ECO:0000256" key="7">
    <source>
        <dbReference type="ARBA" id="ARBA00047899"/>
    </source>
</evidence>
<keyword evidence="10" id="KW-0175">Coiled coil</keyword>
<dbReference type="EMBL" id="PRFA01000173">
    <property type="protein sequence ID" value="PWU85218.1"/>
    <property type="molecule type" value="Genomic_DNA"/>
</dbReference>
<dbReference type="VEuPathDB" id="TriTrypDB:TCSYLVIO_002247"/>
<feature type="binding site" evidence="9">
    <location>
        <position position="47"/>
    </location>
    <ligand>
        <name>ATP</name>
        <dbReference type="ChEBI" id="CHEBI:30616"/>
    </ligand>
</feature>
<dbReference type="VEuPathDB" id="TriTrypDB:TcG_03041"/>
<keyword evidence="3" id="KW-0808">Transferase</keyword>
<dbReference type="PROSITE" id="PS50011">
    <property type="entry name" value="PROTEIN_KINASE_DOM"/>
    <property type="match status" value="1"/>
</dbReference>
<dbReference type="PANTHER" id="PTHR44899">
    <property type="entry name" value="CAMK FAMILY PROTEIN KINASE"/>
    <property type="match status" value="1"/>
</dbReference>
<evidence type="ECO:0000259" key="12">
    <source>
        <dbReference type="PROSITE" id="PS50011"/>
    </source>
</evidence>
<dbReference type="PROSITE" id="PS00107">
    <property type="entry name" value="PROTEIN_KINASE_ATP"/>
    <property type="match status" value="1"/>
</dbReference>
<dbReference type="VEuPathDB" id="TriTrypDB:TcYC6_0021880"/>
<comment type="caution">
    <text evidence="13">The sequence shown here is derived from an EMBL/GenBank/DDBJ whole genome shotgun (WGS) entry which is preliminary data.</text>
</comment>
<evidence type="ECO:0000313" key="14">
    <source>
        <dbReference type="Proteomes" id="UP000246121"/>
    </source>
</evidence>
<protein>
    <recommendedName>
        <fullName evidence="1">non-specific serine/threonine protein kinase</fullName>
        <ecNumber evidence="1">2.7.11.1</ecNumber>
    </recommendedName>
</protein>
<dbReference type="GO" id="GO:0004674">
    <property type="term" value="F:protein serine/threonine kinase activity"/>
    <property type="evidence" value="ECO:0007669"/>
    <property type="project" value="UniProtKB-KW"/>
</dbReference>
<keyword evidence="5 13" id="KW-0418">Kinase</keyword>
<dbReference type="AlphaFoldDB" id="A0A2V2UQW7"/>
<evidence type="ECO:0000313" key="13">
    <source>
        <dbReference type="EMBL" id="PWU85218.1"/>
    </source>
</evidence>
<keyword evidence="4 9" id="KW-0547">Nucleotide-binding</keyword>
<dbReference type="GO" id="GO:0005524">
    <property type="term" value="F:ATP binding"/>
    <property type="evidence" value="ECO:0007669"/>
    <property type="project" value="UniProtKB-UniRule"/>
</dbReference>
<dbReference type="VEuPathDB" id="TriTrypDB:C3747_32g283"/>
<dbReference type="InterPro" id="IPR017441">
    <property type="entry name" value="Protein_kinase_ATP_BS"/>
</dbReference>
<dbReference type="VEuPathDB" id="TriTrypDB:TcBrA4_0076280"/>
<dbReference type="EC" id="2.7.11.1" evidence="1"/>
<feature type="region of interest" description="Disordered" evidence="11">
    <location>
        <begin position="386"/>
        <end position="447"/>
    </location>
</feature>
<feature type="region of interest" description="Disordered" evidence="11">
    <location>
        <begin position="314"/>
        <end position="355"/>
    </location>
</feature>
<evidence type="ECO:0000256" key="10">
    <source>
        <dbReference type="SAM" id="Coils"/>
    </source>
</evidence>
<name>A0A2V2UQW7_TRYCR</name>
<reference evidence="13 14" key="1">
    <citation type="journal article" date="2018" name="Microb. Genom.">
        <title>Expanding an expanded genome: long-read sequencing of Trypanosoma cruzi.</title>
        <authorList>
            <person name="Berna L."/>
            <person name="Rodriguez M."/>
            <person name="Chiribao M.L."/>
            <person name="Parodi-Talice A."/>
            <person name="Pita S."/>
            <person name="Rijo G."/>
            <person name="Alvarez-Valin F."/>
            <person name="Robello C."/>
        </authorList>
    </citation>
    <scope>NUCLEOTIDE SEQUENCE [LARGE SCALE GENOMIC DNA]</scope>
    <source>
        <strain evidence="13 14">Dm28c</strain>
    </source>
</reference>
<evidence type="ECO:0000256" key="8">
    <source>
        <dbReference type="ARBA" id="ARBA00048679"/>
    </source>
</evidence>
<dbReference type="InterPro" id="IPR000719">
    <property type="entry name" value="Prot_kinase_dom"/>
</dbReference>
<accession>A0A2V2UQW7</accession>
<feature type="compositionally biased region" description="Polar residues" evidence="11">
    <location>
        <begin position="319"/>
        <end position="334"/>
    </location>
</feature>
<dbReference type="Proteomes" id="UP000246121">
    <property type="component" value="Unassembled WGS sequence"/>
</dbReference>
<feature type="compositionally biased region" description="Polar residues" evidence="11">
    <location>
        <begin position="388"/>
        <end position="397"/>
    </location>
</feature>
<gene>
    <name evidence="13" type="ORF">C4B63_173g9</name>
</gene>
<dbReference type="PANTHER" id="PTHR44899:SF3">
    <property type="entry name" value="SERINE_THREONINE-PROTEIN KINASE NEK1"/>
    <property type="match status" value="1"/>
</dbReference>
<feature type="compositionally biased region" description="Basic and acidic residues" evidence="11">
    <location>
        <begin position="336"/>
        <end position="346"/>
    </location>
</feature>
<dbReference type="VEuPathDB" id="TriTrypDB:TcCLB.510077.30"/>
<comment type="catalytic activity">
    <reaction evidence="8">
        <text>L-seryl-[protein] + ATP = O-phospho-L-seryl-[protein] + ADP + H(+)</text>
        <dbReference type="Rhea" id="RHEA:17989"/>
        <dbReference type="Rhea" id="RHEA-COMP:9863"/>
        <dbReference type="Rhea" id="RHEA-COMP:11604"/>
        <dbReference type="ChEBI" id="CHEBI:15378"/>
        <dbReference type="ChEBI" id="CHEBI:29999"/>
        <dbReference type="ChEBI" id="CHEBI:30616"/>
        <dbReference type="ChEBI" id="CHEBI:83421"/>
        <dbReference type="ChEBI" id="CHEBI:456216"/>
        <dbReference type="EC" id="2.7.11.1"/>
    </reaction>
</comment>
<dbReference type="SUPFAM" id="SSF56112">
    <property type="entry name" value="Protein kinase-like (PK-like)"/>
    <property type="match status" value="1"/>
</dbReference>
<evidence type="ECO:0000256" key="9">
    <source>
        <dbReference type="PROSITE-ProRule" id="PRU10141"/>
    </source>
</evidence>
<dbReference type="Gene3D" id="1.10.510.10">
    <property type="entry name" value="Transferase(Phosphotransferase) domain 1"/>
    <property type="match status" value="1"/>
</dbReference>
<dbReference type="VEuPathDB" id="TriTrypDB:C4B63_173g9"/>
<proteinExistence type="predicted"/>
<evidence type="ECO:0000256" key="6">
    <source>
        <dbReference type="ARBA" id="ARBA00022840"/>
    </source>
</evidence>
<evidence type="ECO:0000256" key="1">
    <source>
        <dbReference type="ARBA" id="ARBA00012513"/>
    </source>
</evidence>
<dbReference type="VEuPathDB" id="TriTrypDB:TcCLB.505037.60"/>
<dbReference type="InterPro" id="IPR051131">
    <property type="entry name" value="NEK_Ser/Thr_kinase_NIMA"/>
</dbReference>
<evidence type="ECO:0000256" key="4">
    <source>
        <dbReference type="ARBA" id="ARBA00022741"/>
    </source>
</evidence>
<dbReference type="VEuPathDB" id="TriTrypDB:ECC02_009525"/>
<feature type="compositionally biased region" description="Acidic residues" evidence="11">
    <location>
        <begin position="428"/>
        <end position="447"/>
    </location>
</feature>
<sequence length="447" mass="50773">MSGDVLEILGESRNWVLKRHRVLGKGGFGCATLYEEVHTPGSFVVVKDINMQIMKKEEEMKAVEMEVAILRRSRGHPNIVQFLDYYHDGQFMMYIVMEYCEGGDLARLEEQMQFRVFHQPERFVASILIQMLVGLYYLHVDQHTLHRDIKPQNVFLCSDGTIRIGDFGVSTVLNQYGCRAKAVCGSPFYMAPELCEEKAYDGKADLWSLGVMMYELMVLERPFNAKSIPALTRQIIHGEFSPIPRELQYSAQLVEMVESFLQTSPTARPTLRRVLRSSYVHSHLDCVPIVCLLSDHYARLFGEELLQQILQKHEDSTKTTRQVTTVDSRNSASVQEVERCKNHSDYSDGASAQPLAHQEISELEQWLQANGDLTDAFIDAQLPRNRADGQQLSNSPSDIGRAVKTGRAFSDDIMDDSISSEQGKGQQAEDDERDDFYEDDFESESSG</sequence>
<evidence type="ECO:0000256" key="2">
    <source>
        <dbReference type="ARBA" id="ARBA00022527"/>
    </source>
</evidence>
<dbReference type="InterPro" id="IPR011009">
    <property type="entry name" value="Kinase-like_dom_sf"/>
</dbReference>
<dbReference type="VEuPathDB" id="TriTrypDB:TcCL_ESM09072"/>
<keyword evidence="2" id="KW-0723">Serine/threonine-protein kinase</keyword>
<organism evidence="13 14">
    <name type="scientific">Trypanosoma cruzi</name>
    <dbReference type="NCBI Taxonomy" id="5693"/>
    <lineage>
        <taxon>Eukaryota</taxon>
        <taxon>Discoba</taxon>
        <taxon>Euglenozoa</taxon>
        <taxon>Kinetoplastea</taxon>
        <taxon>Metakinetoplastina</taxon>
        <taxon>Trypanosomatida</taxon>
        <taxon>Trypanosomatidae</taxon>
        <taxon>Trypanosoma</taxon>
        <taxon>Schizotrypanum</taxon>
    </lineage>
</organism>
<evidence type="ECO:0000256" key="3">
    <source>
        <dbReference type="ARBA" id="ARBA00022679"/>
    </source>
</evidence>
<feature type="coiled-coil region" evidence="10">
    <location>
        <begin position="46"/>
        <end position="73"/>
    </location>
</feature>
<dbReference type="SMART" id="SM00220">
    <property type="entry name" value="S_TKc"/>
    <property type="match status" value="1"/>
</dbReference>
<keyword evidence="6 9" id="KW-0067">ATP-binding</keyword>
<evidence type="ECO:0000256" key="5">
    <source>
        <dbReference type="ARBA" id="ARBA00022777"/>
    </source>
</evidence>
<comment type="catalytic activity">
    <reaction evidence="7">
        <text>L-threonyl-[protein] + ATP = O-phospho-L-threonyl-[protein] + ADP + H(+)</text>
        <dbReference type="Rhea" id="RHEA:46608"/>
        <dbReference type="Rhea" id="RHEA-COMP:11060"/>
        <dbReference type="Rhea" id="RHEA-COMP:11605"/>
        <dbReference type="ChEBI" id="CHEBI:15378"/>
        <dbReference type="ChEBI" id="CHEBI:30013"/>
        <dbReference type="ChEBI" id="CHEBI:30616"/>
        <dbReference type="ChEBI" id="CHEBI:61977"/>
        <dbReference type="ChEBI" id="CHEBI:456216"/>
        <dbReference type="EC" id="2.7.11.1"/>
    </reaction>
</comment>
<evidence type="ECO:0000256" key="11">
    <source>
        <dbReference type="SAM" id="MobiDB-lite"/>
    </source>
</evidence>